<evidence type="ECO:0000256" key="1">
    <source>
        <dbReference type="ARBA" id="ARBA00001917"/>
    </source>
</evidence>
<dbReference type="PANTHER" id="PTHR33798:SF5">
    <property type="entry name" value="FLAVIN REDUCTASE LIKE DOMAIN-CONTAINING PROTEIN"/>
    <property type="match status" value="1"/>
</dbReference>
<evidence type="ECO:0000256" key="3">
    <source>
        <dbReference type="ARBA" id="ARBA00022643"/>
    </source>
</evidence>
<dbReference type="InterPro" id="IPR012349">
    <property type="entry name" value="Split_barrel_FMN-bd"/>
</dbReference>
<protein>
    <recommendedName>
        <fullName evidence="5">Flavin reductase like domain-containing protein</fullName>
    </recommendedName>
</protein>
<dbReference type="EMBL" id="LHXY01000046">
    <property type="protein sequence ID" value="KXB01223.1"/>
    <property type="molecule type" value="Genomic_DNA"/>
</dbReference>
<evidence type="ECO:0000256" key="4">
    <source>
        <dbReference type="ARBA" id="ARBA00038054"/>
    </source>
</evidence>
<dbReference type="InterPro" id="IPR002563">
    <property type="entry name" value="Flavin_Rdtase-like_dom"/>
</dbReference>
<evidence type="ECO:0000313" key="7">
    <source>
        <dbReference type="Proteomes" id="UP000070035"/>
    </source>
</evidence>
<organism evidence="6 7">
    <name type="scientific">candidate division MSBL1 archaeon SCGC-AAA261F17</name>
    <dbReference type="NCBI Taxonomy" id="1698274"/>
    <lineage>
        <taxon>Archaea</taxon>
        <taxon>Methanobacteriati</taxon>
        <taxon>Methanobacteriota</taxon>
        <taxon>candidate division MSBL1</taxon>
    </lineage>
</organism>
<reference evidence="6 7" key="1">
    <citation type="journal article" date="2016" name="Sci. Rep.">
        <title>Metabolic traits of an uncultured archaeal lineage -MSBL1- from brine pools of the Red Sea.</title>
        <authorList>
            <person name="Mwirichia R."/>
            <person name="Alam I."/>
            <person name="Rashid M."/>
            <person name="Vinu M."/>
            <person name="Ba-Alawi W."/>
            <person name="Anthony Kamau A."/>
            <person name="Kamanda Ngugi D."/>
            <person name="Goker M."/>
            <person name="Klenk H.P."/>
            <person name="Bajic V."/>
            <person name="Stingl U."/>
        </authorList>
    </citation>
    <scope>NUCLEOTIDE SEQUENCE [LARGE SCALE GENOMIC DNA]</scope>
    <source>
        <strain evidence="6">SCGC-AAA261F17</strain>
    </source>
</reference>
<evidence type="ECO:0000256" key="2">
    <source>
        <dbReference type="ARBA" id="ARBA00022630"/>
    </source>
</evidence>
<comment type="similarity">
    <text evidence="4">Belongs to the flavoredoxin family.</text>
</comment>
<dbReference type="SUPFAM" id="SSF50475">
    <property type="entry name" value="FMN-binding split barrel"/>
    <property type="match status" value="1"/>
</dbReference>
<dbReference type="GO" id="GO:0010181">
    <property type="term" value="F:FMN binding"/>
    <property type="evidence" value="ECO:0007669"/>
    <property type="project" value="InterPro"/>
</dbReference>
<name>A0A133V462_9EURY</name>
<dbReference type="PANTHER" id="PTHR33798">
    <property type="entry name" value="FLAVOPROTEIN OXYGENASE"/>
    <property type="match status" value="1"/>
</dbReference>
<dbReference type="Gene3D" id="2.30.110.10">
    <property type="entry name" value="Electron Transport, Fmn-binding Protein, Chain A"/>
    <property type="match status" value="1"/>
</dbReference>
<evidence type="ECO:0000313" key="6">
    <source>
        <dbReference type="EMBL" id="KXB01223.1"/>
    </source>
</evidence>
<gene>
    <name evidence="6" type="ORF">AKJ44_02765</name>
</gene>
<dbReference type="Proteomes" id="UP000070035">
    <property type="component" value="Unassembled WGS sequence"/>
</dbReference>
<proteinExistence type="inferred from homology"/>
<comment type="cofactor">
    <cofactor evidence="1">
        <name>FMN</name>
        <dbReference type="ChEBI" id="CHEBI:58210"/>
    </cofactor>
</comment>
<feature type="domain" description="Flavin reductase like" evidence="5">
    <location>
        <begin position="12"/>
        <end position="157"/>
    </location>
</feature>
<keyword evidence="7" id="KW-1185">Reference proteome</keyword>
<evidence type="ECO:0000259" key="5">
    <source>
        <dbReference type="SMART" id="SM00903"/>
    </source>
</evidence>
<dbReference type="AlphaFoldDB" id="A0A133V462"/>
<dbReference type="SMART" id="SM00903">
    <property type="entry name" value="Flavin_Reduct"/>
    <property type="match status" value="1"/>
</dbReference>
<keyword evidence="2" id="KW-0285">Flavoprotein</keyword>
<comment type="caution">
    <text evidence="6">The sequence shown here is derived from an EMBL/GenBank/DDBJ whole genome shotgun (WGS) entry which is preliminary data.</text>
</comment>
<dbReference type="Pfam" id="PF01613">
    <property type="entry name" value="Flavin_Reduct"/>
    <property type="match status" value="1"/>
</dbReference>
<keyword evidence="3" id="KW-0288">FMN</keyword>
<accession>A0A133V462</accession>
<sequence length="182" mass="19775">MTVNIGNHYKLLAPRPTVCVSTLSSDGTSNLAPFSFATPLSFDPPLLGVSVGHGKDTLLNARETEDFVVAPLTSRWKEKGVRAEISLGRDESEFEEIGLTENPSKEVDSPSIKEAPINIECEYWDDFKAGDHSLLVGKVVSISAEEEAIKNGRINLEGMGAIGHVTGEEFCLSDVTIKIERE</sequence>